<keyword evidence="4" id="KW-0175">Coiled coil</keyword>
<dbReference type="SMART" id="SM00220">
    <property type="entry name" value="S_TKc"/>
    <property type="match status" value="1"/>
</dbReference>
<protein>
    <recommendedName>
        <fullName evidence="5">Protein kinase domain-containing protein</fullName>
    </recommendedName>
</protein>
<dbReference type="GO" id="GO:0005634">
    <property type="term" value="C:nucleus"/>
    <property type="evidence" value="ECO:0007669"/>
    <property type="project" value="TreeGrafter"/>
</dbReference>
<dbReference type="InterPro" id="IPR017441">
    <property type="entry name" value="Protein_kinase_ATP_BS"/>
</dbReference>
<dbReference type="PANTHER" id="PTHR24056">
    <property type="entry name" value="CELL DIVISION PROTEIN KINASE"/>
    <property type="match status" value="1"/>
</dbReference>
<dbReference type="SUPFAM" id="SSF56112">
    <property type="entry name" value="Protein kinase-like (PK-like)"/>
    <property type="match status" value="1"/>
</dbReference>
<dbReference type="InterPro" id="IPR008271">
    <property type="entry name" value="Ser/Thr_kinase_AS"/>
</dbReference>
<dbReference type="CDD" id="cd00180">
    <property type="entry name" value="PKc"/>
    <property type="match status" value="1"/>
</dbReference>
<reference evidence="6" key="1">
    <citation type="journal article" date="2020" name="Nature">
        <title>Giant virus diversity and host interactions through global metagenomics.</title>
        <authorList>
            <person name="Schulz F."/>
            <person name="Roux S."/>
            <person name="Paez-Espino D."/>
            <person name="Jungbluth S."/>
            <person name="Walsh D.A."/>
            <person name="Denef V.J."/>
            <person name="McMahon K.D."/>
            <person name="Konstantinidis K.T."/>
            <person name="Eloe-Fadrosh E.A."/>
            <person name="Kyrpides N.C."/>
            <person name="Woyke T."/>
        </authorList>
    </citation>
    <scope>NUCLEOTIDE SEQUENCE</scope>
    <source>
        <strain evidence="6">GVMAG-S-1021933-23</strain>
    </source>
</reference>
<sequence>MTTLEDIWGEDYESINDSKILDIKYFYKKNKLNEHEIFIVEKKNFFKYLNDDIELVDLYKKLKINFSLLKIWNMDKETLDSLFNFYTGSNQENILHLKYLLSKVLLKLNLIKDNDIKYIENDNFLSICLKYKKIEKIIDELDNLEEEKDKKEFLHEQRNLEVLSGPIQFVFFPDINGQRILLLGENHSVENICKDKLLNYQEVHDWLFGLSLITPTCLDIFVETDIKDRNSVIDLRERKLEDYDCPLNAIRGKFEICNLTKNRREKCIIDNIRYHLVDIRELDMKYEKFIVMLRSLESQNVIFSDEHFFNIEEISKKFFKEIFLYLSGLDENSIGKREYYKILELLLKNYYKKNFLMSLFKSKYKEYIREYEEYRRQYKILINKQLRKIENFNMTHFLESLFNAYFKKGSIEDFTNMLIDINMDVFFLLRYLHTYDSEKMMRGPEKCRTEEFNKSKYSIVYGGAAHTETYKRFFIDYYNVNPIIDILNNSDNQCIKLPYSFDFFGDFSDKEKYTNIYKISENEKDIDISKLNIIKLPYYEVEILGQGAFGTAYKAYDSANKKYVVIKKQLDDFMSNNESRNTEYLKNNCNKYFACFLEDFIKTIDHKRYLYIVTEYLEGYVPLSTIIEELFVGDEQKNKFKTITRNICKGLKLMHSLKLAHLDLKPDNILINPINNEIKFIDFGTSCIKEECSDILGYTPSYVDPFIFLKKKKISEYIFKPKYLERAQQGDLWSFGCIIYEMIIGKTPMMSYINYFYPSFIDEGRMVNDYMHNYNYKKDTNYELVEAVCNKYMGFSLNTLLTEKTRKTFC</sequence>
<feature type="coiled-coil region" evidence="4">
    <location>
        <begin position="357"/>
        <end position="384"/>
    </location>
</feature>
<organism evidence="6">
    <name type="scientific">viral metagenome</name>
    <dbReference type="NCBI Taxonomy" id="1070528"/>
    <lineage>
        <taxon>unclassified sequences</taxon>
        <taxon>metagenomes</taxon>
        <taxon>organismal metagenomes</taxon>
    </lineage>
</organism>
<proteinExistence type="inferred from homology"/>
<dbReference type="Pfam" id="PF00069">
    <property type="entry name" value="Pkinase"/>
    <property type="match status" value="1"/>
</dbReference>
<dbReference type="InterPro" id="IPR050108">
    <property type="entry name" value="CDK"/>
</dbReference>
<dbReference type="AlphaFoldDB" id="A0A6C0AFC6"/>
<evidence type="ECO:0000259" key="5">
    <source>
        <dbReference type="PROSITE" id="PS50011"/>
    </source>
</evidence>
<feature type="domain" description="Protein kinase" evidence="5">
    <location>
        <begin position="538"/>
        <end position="810"/>
    </location>
</feature>
<keyword evidence="3" id="KW-0067">ATP-binding</keyword>
<evidence type="ECO:0000256" key="4">
    <source>
        <dbReference type="SAM" id="Coils"/>
    </source>
</evidence>
<evidence type="ECO:0000256" key="2">
    <source>
        <dbReference type="ARBA" id="ARBA00022741"/>
    </source>
</evidence>
<comment type="similarity">
    <text evidence="1">Belongs to the protein kinase superfamily. CMGC Ser/Thr protein kinase family. CDC2/CDKX subfamily.</text>
</comment>
<dbReference type="EMBL" id="MN740597">
    <property type="protein sequence ID" value="QHS78468.1"/>
    <property type="molecule type" value="Genomic_DNA"/>
</dbReference>
<dbReference type="Gene3D" id="1.10.510.10">
    <property type="entry name" value="Transferase(Phosphotransferase) domain 1"/>
    <property type="match status" value="1"/>
</dbReference>
<dbReference type="InterPro" id="IPR011009">
    <property type="entry name" value="Kinase-like_dom_sf"/>
</dbReference>
<feature type="coiled-coil region" evidence="4">
    <location>
        <begin position="134"/>
        <end position="161"/>
    </location>
</feature>
<evidence type="ECO:0000313" key="6">
    <source>
        <dbReference type="EMBL" id="QHS78468.1"/>
    </source>
</evidence>
<dbReference type="InterPro" id="IPR000719">
    <property type="entry name" value="Prot_kinase_dom"/>
</dbReference>
<accession>A0A6C0AFC6</accession>
<dbReference type="PROSITE" id="PS00108">
    <property type="entry name" value="PROTEIN_KINASE_ST"/>
    <property type="match status" value="1"/>
</dbReference>
<dbReference type="GO" id="GO:0005524">
    <property type="term" value="F:ATP binding"/>
    <property type="evidence" value="ECO:0007669"/>
    <property type="project" value="UniProtKB-KW"/>
</dbReference>
<dbReference type="PROSITE" id="PS00107">
    <property type="entry name" value="PROTEIN_KINASE_ATP"/>
    <property type="match status" value="1"/>
</dbReference>
<dbReference type="PROSITE" id="PS50011">
    <property type="entry name" value="PROTEIN_KINASE_DOM"/>
    <property type="match status" value="1"/>
</dbReference>
<name>A0A6C0AFC6_9ZZZZ</name>
<evidence type="ECO:0000256" key="3">
    <source>
        <dbReference type="ARBA" id="ARBA00022840"/>
    </source>
</evidence>
<keyword evidence="2" id="KW-0547">Nucleotide-binding</keyword>
<evidence type="ECO:0000256" key="1">
    <source>
        <dbReference type="ARBA" id="ARBA00006485"/>
    </source>
</evidence>
<dbReference type="GO" id="GO:0004674">
    <property type="term" value="F:protein serine/threonine kinase activity"/>
    <property type="evidence" value="ECO:0007669"/>
    <property type="project" value="TreeGrafter"/>
</dbReference>